<dbReference type="Proteomes" id="UP000622687">
    <property type="component" value="Unassembled WGS sequence"/>
</dbReference>
<dbReference type="PANTHER" id="PTHR10000:SF55">
    <property type="entry name" value="5-AMINO-6-(5-PHOSPHO-D-RIBITYLAMINO)URACIL PHOSPHATASE YCSE"/>
    <property type="match status" value="1"/>
</dbReference>
<keyword evidence="2" id="KW-1185">Reference proteome</keyword>
<sequence>MKLFATDLDGTLLNSNHEVSKENVEALKLAQQEGVEIAIATGRTYSDAIHICRKANINAHIISNNGALVFSKEGKKLKSSTIDKESLEYVLNWLYENEYFFEICTDKSLFLPYDTKTILEKDFKVAKANDPSLPMNIISDMTSLIFSQEGIKLINCKDDILNSDLDFCSITAVSFDKNRLQYGRDRYSKYKNLSMVVSSEYNFEMINKDASKGNSLEYLANYLSIPLKDVAAIGDNYNDISMFRKAGISVAMGNAKDDIKTICSHISVSNDLNGVAHFIHKFMNKLKLKSATA</sequence>
<dbReference type="SFLD" id="SFLDS00003">
    <property type="entry name" value="Haloacid_Dehalogenase"/>
    <property type="match status" value="1"/>
</dbReference>
<reference evidence="1" key="1">
    <citation type="submission" date="2020-12" db="EMBL/GenBank/DDBJ databases">
        <title>Clostridium thailandense sp. nov., a novel acetogenic bacterium isolated from peat land soil in Thailand.</title>
        <authorList>
            <person name="Chaikitkaew S."/>
            <person name="Birkeland N.K."/>
        </authorList>
    </citation>
    <scope>NUCLEOTIDE SEQUENCE</scope>
    <source>
        <strain evidence="1">DSM 17425</strain>
    </source>
</reference>
<dbReference type="InterPro" id="IPR006379">
    <property type="entry name" value="HAD-SF_hydro_IIB"/>
</dbReference>
<dbReference type="Gene3D" id="3.30.1240.10">
    <property type="match status" value="1"/>
</dbReference>
<dbReference type="InterPro" id="IPR023214">
    <property type="entry name" value="HAD_sf"/>
</dbReference>
<dbReference type="PROSITE" id="PS01229">
    <property type="entry name" value="COF_2"/>
    <property type="match status" value="1"/>
</dbReference>
<dbReference type="GO" id="GO:0005829">
    <property type="term" value="C:cytosol"/>
    <property type="evidence" value="ECO:0007669"/>
    <property type="project" value="TreeGrafter"/>
</dbReference>
<dbReference type="RefSeq" id="WP_211141613.1">
    <property type="nucleotide sequence ID" value="NZ_JAEEGB010000005.1"/>
</dbReference>
<dbReference type="GO" id="GO:0000287">
    <property type="term" value="F:magnesium ion binding"/>
    <property type="evidence" value="ECO:0007669"/>
    <property type="project" value="TreeGrafter"/>
</dbReference>
<dbReference type="CDD" id="cd07516">
    <property type="entry name" value="HAD_Pase"/>
    <property type="match status" value="1"/>
</dbReference>
<name>A0A934HPN2_9CLOT</name>
<dbReference type="Pfam" id="PF08282">
    <property type="entry name" value="Hydrolase_3"/>
    <property type="match status" value="1"/>
</dbReference>
<evidence type="ECO:0000313" key="2">
    <source>
        <dbReference type="Proteomes" id="UP000622687"/>
    </source>
</evidence>
<comment type="caution">
    <text evidence="1">The sequence shown here is derived from an EMBL/GenBank/DDBJ whole genome shotgun (WGS) entry which is preliminary data.</text>
</comment>
<dbReference type="InterPro" id="IPR000150">
    <property type="entry name" value="Cof"/>
</dbReference>
<accession>A0A934HPN2</accession>
<organism evidence="1 2">
    <name type="scientific">Clostridium aciditolerans</name>
    <dbReference type="NCBI Taxonomy" id="339861"/>
    <lineage>
        <taxon>Bacteria</taxon>
        <taxon>Bacillati</taxon>
        <taxon>Bacillota</taxon>
        <taxon>Clostridia</taxon>
        <taxon>Eubacteriales</taxon>
        <taxon>Clostridiaceae</taxon>
        <taxon>Clostridium</taxon>
    </lineage>
</organism>
<evidence type="ECO:0000313" key="1">
    <source>
        <dbReference type="EMBL" id="MBI6872136.1"/>
    </source>
</evidence>
<dbReference type="Gene3D" id="3.40.50.1000">
    <property type="entry name" value="HAD superfamily/HAD-like"/>
    <property type="match status" value="1"/>
</dbReference>
<dbReference type="EMBL" id="JAEEGB010000005">
    <property type="protein sequence ID" value="MBI6872136.1"/>
    <property type="molecule type" value="Genomic_DNA"/>
</dbReference>
<dbReference type="SFLD" id="SFLDG01144">
    <property type="entry name" value="C2.B.4:_PGP_Like"/>
    <property type="match status" value="1"/>
</dbReference>
<dbReference type="PROSITE" id="PS01228">
    <property type="entry name" value="COF_1"/>
    <property type="match status" value="1"/>
</dbReference>
<dbReference type="NCBIfam" id="TIGR01484">
    <property type="entry name" value="HAD-SF-IIB"/>
    <property type="match status" value="1"/>
</dbReference>
<dbReference type="SFLD" id="SFLDG01140">
    <property type="entry name" value="C2.B:_Phosphomannomutase_and_P"/>
    <property type="match status" value="1"/>
</dbReference>
<dbReference type="AlphaFoldDB" id="A0A934HPN2"/>
<dbReference type="NCBIfam" id="TIGR00099">
    <property type="entry name" value="Cof-subfamily"/>
    <property type="match status" value="1"/>
</dbReference>
<dbReference type="PANTHER" id="PTHR10000">
    <property type="entry name" value="PHOSPHOSERINE PHOSPHATASE"/>
    <property type="match status" value="1"/>
</dbReference>
<dbReference type="GO" id="GO:0016791">
    <property type="term" value="F:phosphatase activity"/>
    <property type="evidence" value="ECO:0007669"/>
    <property type="project" value="TreeGrafter"/>
</dbReference>
<dbReference type="SUPFAM" id="SSF56784">
    <property type="entry name" value="HAD-like"/>
    <property type="match status" value="1"/>
</dbReference>
<protein>
    <submittedName>
        <fullName evidence="1">HAD family phosphatase</fullName>
    </submittedName>
</protein>
<gene>
    <name evidence="1" type="ORF">I6U51_05360</name>
</gene>
<proteinExistence type="predicted"/>
<dbReference type="InterPro" id="IPR036412">
    <property type="entry name" value="HAD-like_sf"/>
</dbReference>